<name>A0ABQ9FAB5_TEGGR</name>
<proteinExistence type="predicted"/>
<evidence type="ECO:0000313" key="3">
    <source>
        <dbReference type="Proteomes" id="UP001217089"/>
    </source>
</evidence>
<organism evidence="2 3">
    <name type="scientific">Tegillarca granosa</name>
    <name type="common">Malaysian cockle</name>
    <name type="synonym">Anadara granosa</name>
    <dbReference type="NCBI Taxonomy" id="220873"/>
    <lineage>
        <taxon>Eukaryota</taxon>
        <taxon>Metazoa</taxon>
        <taxon>Spiralia</taxon>
        <taxon>Lophotrochozoa</taxon>
        <taxon>Mollusca</taxon>
        <taxon>Bivalvia</taxon>
        <taxon>Autobranchia</taxon>
        <taxon>Pteriomorphia</taxon>
        <taxon>Arcoida</taxon>
        <taxon>Arcoidea</taxon>
        <taxon>Arcidae</taxon>
        <taxon>Tegillarca</taxon>
    </lineage>
</organism>
<accession>A0ABQ9FAB5</accession>
<feature type="compositionally biased region" description="Polar residues" evidence="1">
    <location>
        <begin position="1"/>
        <end position="10"/>
    </location>
</feature>
<dbReference type="Proteomes" id="UP001217089">
    <property type="component" value="Unassembled WGS sequence"/>
</dbReference>
<comment type="caution">
    <text evidence="2">The sequence shown here is derived from an EMBL/GenBank/DDBJ whole genome shotgun (WGS) entry which is preliminary data.</text>
</comment>
<protein>
    <submittedName>
        <fullName evidence="2">Uncharacterized protein</fullName>
    </submittedName>
</protein>
<evidence type="ECO:0000313" key="2">
    <source>
        <dbReference type="EMBL" id="KAJ8314256.1"/>
    </source>
</evidence>
<sequence length="65" mass="7450">MTSKSANTGDTLIKNDESSTEDEMTDEKVFDTLDIRLRFRIASELHNLASFKSLNFILLHVVMIF</sequence>
<gene>
    <name evidence="2" type="ORF">KUTeg_008817</name>
</gene>
<dbReference type="EMBL" id="JARBDR010000342">
    <property type="protein sequence ID" value="KAJ8314256.1"/>
    <property type="molecule type" value="Genomic_DNA"/>
</dbReference>
<feature type="region of interest" description="Disordered" evidence="1">
    <location>
        <begin position="1"/>
        <end position="23"/>
    </location>
</feature>
<keyword evidence="3" id="KW-1185">Reference proteome</keyword>
<evidence type="ECO:0000256" key="1">
    <source>
        <dbReference type="SAM" id="MobiDB-lite"/>
    </source>
</evidence>
<reference evidence="2 3" key="1">
    <citation type="submission" date="2022-12" db="EMBL/GenBank/DDBJ databases">
        <title>Chromosome-level genome of Tegillarca granosa.</title>
        <authorList>
            <person name="Kim J."/>
        </authorList>
    </citation>
    <scope>NUCLEOTIDE SEQUENCE [LARGE SCALE GENOMIC DNA]</scope>
    <source>
        <strain evidence="2">Teg-2019</strain>
        <tissue evidence="2">Adductor muscle</tissue>
    </source>
</reference>